<feature type="compositionally biased region" description="Basic and acidic residues" evidence="1">
    <location>
        <begin position="105"/>
        <end position="114"/>
    </location>
</feature>
<organism evidence="2 3">
    <name type="scientific">Plectus sambesii</name>
    <dbReference type="NCBI Taxonomy" id="2011161"/>
    <lineage>
        <taxon>Eukaryota</taxon>
        <taxon>Metazoa</taxon>
        <taxon>Ecdysozoa</taxon>
        <taxon>Nematoda</taxon>
        <taxon>Chromadorea</taxon>
        <taxon>Plectida</taxon>
        <taxon>Plectina</taxon>
        <taxon>Plectoidea</taxon>
        <taxon>Plectidae</taxon>
        <taxon>Plectus</taxon>
    </lineage>
</organism>
<evidence type="ECO:0000313" key="3">
    <source>
        <dbReference type="WBParaSite" id="PSAMB.scaffold294size58623.g4475.t1"/>
    </source>
</evidence>
<keyword evidence="2" id="KW-1185">Reference proteome</keyword>
<evidence type="ECO:0000256" key="1">
    <source>
        <dbReference type="SAM" id="MobiDB-lite"/>
    </source>
</evidence>
<feature type="compositionally biased region" description="Basic residues" evidence="1">
    <location>
        <begin position="91"/>
        <end position="104"/>
    </location>
</feature>
<protein>
    <submittedName>
        <fullName evidence="3">Uncharacterized protein</fullName>
    </submittedName>
</protein>
<sequence>MGRTDQTVSCNGQDRYGRRRTTFADDSEAKCLRTVRGATGGARGERPARRTTTGKGRPANRNGRPDVPATGVGRCRATIRRLVYFVSKDKCHRRHRPTWSHRRHDWSTRAEDKR</sequence>
<reference evidence="3" key="1">
    <citation type="submission" date="2022-11" db="UniProtKB">
        <authorList>
            <consortium name="WormBaseParasite"/>
        </authorList>
    </citation>
    <scope>IDENTIFICATION</scope>
</reference>
<evidence type="ECO:0000313" key="2">
    <source>
        <dbReference type="Proteomes" id="UP000887566"/>
    </source>
</evidence>
<dbReference type="WBParaSite" id="PSAMB.scaffold294size58623.g4475.t1">
    <property type="protein sequence ID" value="PSAMB.scaffold294size58623.g4475.t1"/>
    <property type="gene ID" value="PSAMB.scaffold294size58623.g4475"/>
</dbReference>
<name>A0A914W330_9BILA</name>
<accession>A0A914W330</accession>
<proteinExistence type="predicted"/>
<feature type="region of interest" description="Disordered" evidence="1">
    <location>
        <begin position="34"/>
        <end position="72"/>
    </location>
</feature>
<feature type="region of interest" description="Disordered" evidence="1">
    <location>
        <begin position="91"/>
        <end position="114"/>
    </location>
</feature>
<dbReference type="Proteomes" id="UP000887566">
    <property type="component" value="Unplaced"/>
</dbReference>
<dbReference type="AlphaFoldDB" id="A0A914W330"/>